<evidence type="ECO:0000313" key="9">
    <source>
        <dbReference type="EMBL" id="GGE17976.1"/>
    </source>
</evidence>
<evidence type="ECO:0000256" key="4">
    <source>
        <dbReference type="ARBA" id="ARBA00022960"/>
    </source>
</evidence>
<feature type="active site" description="Nucleophile" evidence="7">
    <location>
        <position position="143"/>
    </location>
</feature>
<dbReference type="PROSITE" id="PS52029">
    <property type="entry name" value="LD_TPASE"/>
    <property type="match status" value="1"/>
</dbReference>
<reference evidence="9" key="2">
    <citation type="submission" date="2020-09" db="EMBL/GenBank/DDBJ databases">
        <authorList>
            <person name="Sun Q."/>
            <person name="Zhou Y."/>
        </authorList>
    </citation>
    <scope>NUCLEOTIDE SEQUENCE</scope>
    <source>
        <strain evidence="9">CGMCC 1.15519</strain>
    </source>
</reference>
<feature type="domain" description="L,D-TPase catalytic" evidence="8">
    <location>
        <begin position="1"/>
        <end position="167"/>
    </location>
</feature>
<dbReference type="GO" id="GO:0016740">
    <property type="term" value="F:transferase activity"/>
    <property type="evidence" value="ECO:0007669"/>
    <property type="project" value="UniProtKB-KW"/>
</dbReference>
<dbReference type="Pfam" id="PF03734">
    <property type="entry name" value="YkuD"/>
    <property type="match status" value="1"/>
</dbReference>
<organism evidence="9 10">
    <name type="scientific">Sandarakinorhabdus glacialis</name>
    <dbReference type="NCBI Taxonomy" id="1614636"/>
    <lineage>
        <taxon>Bacteria</taxon>
        <taxon>Pseudomonadati</taxon>
        <taxon>Pseudomonadota</taxon>
        <taxon>Alphaproteobacteria</taxon>
        <taxon>Sphingomonadales</taxon>
        <taxon>Sphingosinicellaceae</taxon>
        <taxon>Sandarakinorhabdus</taxon>
    </lineage>
</organism>
<proteinExistence type="inferred from homology"/>
<feature type="active site" description="Proton donor/acceptor" evidence="7">
    <location>
        <position position="131"/>
    </location>
</feature>
<comment type="similarity">
    <text evidence="2">Belongs to the YkuD family.</text>
</comment>
<evidence type="ECO:0000259" key="8">
    <source>
        <dbReference type="PROSITE" id="PS52029"/>
    </source>
</evidence>
<comment type="caution">
    <text evidence="9">The sequence shown here is derived from an EMBL/GenBank/DDBJ whole genome shotgun (WGS) entry which is preliminary data.</text>
</comment>
<dbReference type="EMBL" id="BMJM01000010">
    <property type="protein sequence ID" value="GGE17976.1"/>
    <property type="molecule type" value="Genomic_DNA"/>
</dbReference>
<dbReference type="InterPro" id="IPR005490">
    <property type="entry name" value="LD_TPept_cat_dom"/>
</dbReference>
<dbReference type="Proteomes" id="UP000635071">
    <property type="component" value="Unassembled WGS sequence"/>
</dbReference>
<keyword evidence="6 7" id="KW-0961">Cell wall biogenesis/degradation</keyword>
<dbReference type="AlphaFoldDB" id="A0A917EBV6"/>
<evidence type="ECO:0000256" key="2">
    <source>
        <dbReference type="ARBA" id="ARBA00005992"/>
    </source>
</evidence>
<keyword evidence="4 7" id="KW-0133">Cell shape</keyword>
<dbReference type="GO" id="GO:0004180">
    <property type="term" value="F:carboxypeptidase activity"/>
    <property type="evidence" value="ECO:0007669"/>
    <property type="project" value="UniProtKB-ARBA"/>
</dbReference>
<accession>A0A917EBV6</accession>
<reference evidence="9" key="1">
    <citation type="journal article" date="2014" name="Int. J. Syst. Evol. Microbiol.">
        <title>Complete genome sequence of Corynebacterium casei LMG S-19264T (=DSM 44701T), isolated from a smear-ripened cheese.</title>
        <authorList>
            <consortium name="US DOE Joint Genome Institute (JGI-PGF)"/>
            <person name="Walter F."/>
            <person name="Albersmeier A."/>
            <person name="Kalinowski J."/>
            <person name="Ruckert C."/>
        </authorList>
    </citation>
    <scope>NUCLEOTIDE SEQUENCE</scope>
    <source>
        <strain evidence="9">CGMCC 1.15519</strain>
    </source>
</reference>
<dbReference type="PANTHER" id="PTHR38589:SF1">
    <property type="entry name" value="BLR0621 PROTEIN"/>
    <property type="match status" value="1"/>
</dbReference>
<keyword evidence="5 7" id="KW-0573">Peptidoglycan synthesis</keyword>
<dbReference type="GO" id="GO:0008360">
    <property type="term" value="P:regulation of cell shape"/>
    <property type="evidence" value="ECO:0007669"/>
    <property type="project" value="UniProtKB-UniRule"/>
</dbReference>
<evidence type="ECO:0000256" key="3">
    <source>
        <dbReference type="ARBA" id="ARBA00022679"/>
    </source>
</evidence>
<comment type="pathway">
    <text evidence="1 7">Cell wall biogenesis; peptidoglycan biosynthesis.</text>
</comment>
<evidence type="ECO:0000256" key="7">
    <source>
        <dbReference type="PROSITE-ProRule" id="PRU01373"/>
    </source>
</evidence>
<keyword evidence="10" id="KW-1185">Reference proteome</keyword>
<keyword evidence="3" id="KW-0808">Transferase</keyword>
<dbReference type="InterPro" id="IPR038063">
    <property type="entry name" value="Transpep_catalytic_dom"/>
</dbReference>
<dbReference type="GO" id="GO:0071555">
    <property type="term" value="P:cell wall organization"/>
    <property type="evidence" value="ECO:0007669"/>
    <property type="project" value="UniProtKB-UniRule"/>
</dbReference>
<dbReference type="GO" id="GO:0009252">
    <property type="term" value="P:peptidoglycan biosynthetic process"/>
    <property type="evidence" value="ECO:0007669"/>
    <property type="project" value="UniProtKB-KW"/>
</dbReference>
<evidence type="ECO:0000313" key="10">
    <source>
        <dbReference type="Proteomes" id="UP000635071"/>
    </source>
</evidence>
<gene>
    <name evidence="9" type="ORF">GCM10011529_25590</name>
</gene>
<evidence type="ECO:0000256" key="6">
    <source>
        <dbReference type="ARBA" id="ARBA00023316"/>
    </source>
</evidence>
<dbReference type="PANTHER" id="PTHR38589">
    <property type="entry name" value="BLR0621 PROTEIN"/>
    <property type="match status" value="1"/>
</dbReference>
<dbReference type="RefSeq" id="WP_188763359.1">
    <property type="nucleotide sequence ID" value="NZ_BMJM01000010.1"/>
</dbReference>
<name>A0A917EBV6_9SPHN</name>
<dbReference type="SUPFAM" id="SSF141523">
    <property type="entry name" value="L,D-transpeptidase catalytic domain-like"/>
    <property type="match status" value="1"/>
</dbReference>
<protein>
    <recommendedName>
        <fullName evidence="8">L,D-TPase catalytic domain-containing protein</fullName>
    </recommendedName>
</protein>
<evidence type="ECO:0000256" key="5">
    <source>
        <dbReference type="ARBA" id="ARBA00022984"/>
    </source>
</evidence>
<sequence length="167" mass="17852">MRLLADVAAGTLTGFGETVAAVFGKGGSLPAADKREGDGATPLGIWPVRTVLLRPDRVAGVVTRLPWRWLRVDDGWSDGVGDPAYNRPVRHLHGFSAERLWRDDHVYDLIVVLGHNEAPVVAGAGSAIFLHCTRPDRAATEGCIAVEKGDLERFVGMMAAGDSVTLV</sequence>
<evidence type="ECO:0000256" key="1">
    <source>
        <dbReference type="ARBA" id="ARBA00004752"/>
    </source>
</evidence>